<proteinExistence type="predicted"/>
<dbReference type="EMBL" id="SRLO01007358">
    <property type="protein sequence ID" value="TNN28052.1"/>
    <property type="molecule type" value="Genomic_DNA"/>
</dbReference>
<comment type="caution">
    <text evidence="1">The sequence shown here is derived from an EMBL/GenBank/DDBJ whole genome shotgun (WGS) entry which is preliminary data.</text>
</comment>
<evidence type="ECO:0000313" key="2">
    <source>
        <dbReference type="Proteomes" id="UP000314294"/>
    </source>
</evidence>
<evidence type="ECO:0000313" key="1">
    <source>
        <dbReference type="EMBL" id="TNN28052.1"/>
    </source>
</evidence>
<protein>
    <submittedName>
        <fullName evidence="1">Uncharacterized protein</fullName>
    </submittedName>
</protein>
<keyword evidence="2" id="KW-1185">Reference proteome</keyword>
<organism evidence="1 2">
    <name type="scientific">Liparis tanakae</name>
    <name type="common">Tanaka's snailfish</name>
    <dbReference type="NCBI Taxonomy" id="230148"/>
    <lineage>
        <taxon>Eukaryota</taxon>
        <taxon>Metazoa</taxon>
        <taxon>Chordata</taxon>
        <taxon>Craniata</taxon>
        <taxon>Vertebrata</taxon>
        <taxon>Euteleostomi</taxon>
        <taxon>Actinopterygii</taxon>
        <taxon>Neopterygii</taxon>
        <taxon>Teleostei</taxon>
        <taxon>Neoteleostei</taxon>
        <taxon>Acanthomorphata</taxon>
        <taxon>Eupercaria</taxon>
        <taxon>Perciformes</taxon>
        <taxon>Cottioidei</taxon>
        <taxon>Cottales</taxon>
        <taxon>Liparidae</taxon>
        <taxon>Liparis</taxon>
    </lineage>
</organism>
<gene>
    <name evidence="1" type="ORF">EYF80_061800</name>
</gene>
<reference evidence="1 2" key="1">
    <citation type="submission" date="2019-03" db="EMBL/GenBank/DDBJ databases">
        <title>First draft genome of Liparis tanakae, snailfish: a comprehensive survey of snailfish specific genes.</title>
        <authorList>
            <person name="Kim W."/>
            <person name="Song I."/>
            <person name="Jeong J.-H."/>
            <person name="Kim D."/>
            <person name="Kim S."/>
            <person name="Ryu S."/>
            <person name="Song J.Y."/>
            <person name="Lee S.K."/>
        </authorList>
    </citation>
    <scope>NUCLEOTIDE SEQUENCE [LARGE SCALE GENOMIC DNA]</scope>
    <source>
        <tissue evidence="1">Muscle</tissue>
    </source>
</reference>
<sequence length="37" mass="4212">MEGCGLVQRQAAIVKHRADLCPNQLCCSRTRRARKQN</sequence>
<dbReference type="Proteomes" id="UP000314294">
    <property type="component" value="Unassembled WGS sequence"/>
</dbReference>
<accession>A0A4Z2EI74</accession>
<name>A0A4Z2EI74_9TELE</name>
<dbReference type="AlphaFoldDB" id="A0A4Z2EI74"/>